<dbReference type="Pfam" id="PF07993">
    <property type="entry name" value="NAD_binding_4"/>
    <property type="match status" value="1"/>
</dbReference>
<evidence type="ECO:0000313" key="4">
    <source>
        <dbReference type="Proteomes" id="UP001177140"/>
    </source>
</evidence>
<proteinExistence type="inferred from homology"/>
<evidence type="ECO:0000256" key="1">
    <source>
        <dbReference type="RuleBase" id="RU363097"/>
    </source>
</evidence>
<dbReference type="GO" id="GO:0010345">
    <property type="term" value="P:suberin biosynthetic process"/>
    <property type="evidence" value="ECO:0007669"/>
    <property type="project" value="TreeGrafter"/>
</dbReference>
<reference evidence="3" key="1">
    <citation type="submission" date="2022-03" db="EMBL/GenBank/DDBJ databases">
        <title>A functionally conserved STORR gene fusion in Papaver species that diverged 16.8 million years ago.</title>
        <authorList>
            <person name="Catania T."/>
        </authorList>
    </citation>
    <scope>NUCLEOTIDE SEQUENCE</scope>
    <source>
        <strain evidence="3">S-191538</strain>
    </source>
</reference>
<dbReference type="PANTHER" id="PTHR11011:SF99">
    <property type="entry name" value="FATTY ACYL-COA REDUCTASE 3"/>
    <property type="match status" value="1"/>
</dbReference>
<dbReference type="Proteomes" id="UP001177140">
    <property type="component" value="Unassembled WGS sequence"/>
</dbReference>
<dbReference type="GO" id="GO:0035336">
    <property type="term" value="P:long-chain fatty-acyl-CoA metabolic process"/>
    <property type="evidence" value="ECO:0007669"/>
    <property type="project" value="TreeGrafter"/>
</dbReference>
<keyword evidence="1" id="KW-0560">Oxidoreductase</keyword>
<dbReference type="PANTHER" id="PTHR11011">
    <property type="entry name" value="MALE STERILITY PROTEIN 2-RELATED"/>
    <property type="match status" value="1"/>
</dbReference>
<dbReference type="InterPro" id="IPR013120">
    <property type="entry name" value="FAR_NAD-bd"/>
</dbReference>
<keyword evidence="1" id="KW-0521">NADP</keyword>
<name>A0AA41VTE1_PAPNU</name>
<comment type="caution">
    <text evidence="3">The sequence shown here is derived from an EMBL/GenBank/DDBJ whole genome shotgun (WGS) entry which is preliminary data.</text>
</comment>
<dbReference type="SUPFAM" id="SSF51735">
    <property type="entry name" value="NAD(P)-binding Rossmann-fold domains"/>
    <property type="match status" value="1"/>
</dbReference>
<feature type="domain" description="Thioester reductase (TE)" evidence="2">
    <location>
        <begin position="17"/>
        <end position="130"/>
    </location>
</feature>
<gene>
    <name evidence="3" type="ORF">MKW94_030561</name>
</gene>
<dbReference type="AlphaFoldDB" id="A0AA41VTE1"/>
<comment type="similarity">
    <text evidence="1">Belongs to the fatty acyl-CoA reductase family.</text>
</comment>
<dbReference type="GO" id="GO:0080019">
    <property type="term" value="F:alcohol-forming very long-chain fatty acyl-CoA reductase activity"/>
    <property type="evidence" value="ECO:0007669"/>
    <property type="project" value="InterPro"/>
</dbReference>
<dbReference type="InterPro" id="IPR036291">
    <property type="entry name" value="NAD(P)-bd_dom_sf"/>
</dbReference>
<dbReference type="EC" id="1.2.1.84" evidence="1"/>
<accession>A0AA41VTE1</accession>
<sequence>MELNGIVQSLENKIILVTGSTGYLSKLFVEKLLRVQPNVKHLFLLLRAVDALSPTQRLHKDVIGKEVFRVLREEHGGGFDSFISKKVTPIFGDVSLENLGIKDSELEKRLHKEINFVAHFAATTNFHERYLLNEFIWSS</sequence>
<keyword evidence="1" id="KW-0444">Lipid biosynthesis</keyword>
<evidence type="ECO:0000313" key="3">
    <source>
        <dbReference type="EMBL" id="MCL7047165.1"/>
    </source>
</evidence>
<dbReference type="Gene3D" id="3.40.50.720">
    <property type="entry name" value="NAD(P)-binding Rossmann-like Domain"/>
    <property type="match status" value="1"/>
</dbReference>
<keyword evidence="4" id="KW-1185">Reference proteome</keyword>
<comment type="catalytic activity">
    <reaction evidence="1">
        <text>a long-chain fatty acyl-CoA + 2 NADPH + 2 H(+) = a long-chain primary fatty alcohol + 2 NADP(+) + CoA</text>
        <dbReference type="Rhea" id="RHEA:52716"/>
        <dbReference type="ChEBI" id="CHEBI:15378"/>
        <dbReference type="ChEBI" id="CHEBI:57287"/>
        <dbReference type="ChEBI" id="CHEBI:57783"/>
        <dbReference type="ChEBI" id="CHEBI:58349"/>
        <dbReference type="ChEBI" id="CHEBI:77396"/>
        <dbReference type="ChEBI" id="CHEBI:83139"/>
        <dbReference type="EC" id="1.2.1.84"/>
    </reaction>
</comment>
<evidence type="ECO:0000259" key="2">
    <source>
        <dbReference type="Pfam" id="PF07993"/>
    </source>
</evidence>
<keyword evidence="1" id="KW-0443">Lipid metabolism</keyword>
<dbReference type="EMBL" id="JAJJMA010290085">
    <property type="protein sequence ID" value="MCL7047165.1"/>
    <property type="molecule type" value="Genomic_DNA"/>
</dbReference>
<dbReference type="InterPro" id="IPR026055">
    <property type="entry name" value="FAR"/>
</dbReference>
<dbReference type="GO" id="GO:0102965">
    <property type="term" value="F:alcohol-forming long-chain fatty acyl-CoA reductase activity"/>
    <property type="evidence" value="ECO:0007669"/>
    <property type="project" value="UniProtKB-EC"/>
</dbReference>
<protein>
    <recommendedName>
        <fullName evidence="1">Fatty acyl-CoA reductase</fullName>
        <ecNumber evidence="1">1.2.1.84</ecNumber>
    </recommendedName>
</protein>
<organism evidence="3 4">
    <name type="scientific">Papaver nudicaule</name>
    <name type="common">Iceland poppy</name>
    <dbReference type="NCBI Taxonomy" id="74823"/>
    <lineage>
        <taxon>Eukaryota</taxon>
        <taxon>Viridiplantae</taxon>
        <taxon>Streptophyta</taxon>
        <taxon>Embryophyta</taxon>
        <taxon>Tracheophyta</taxon>
        <taxon>Spermatophyta</taxon>
        <taxon>Magnoliopsida</taxon>
        <taxon>Ranunculales</taxon>
        <taxon>Papaveraceae</taxon>
        <taxon>Papaveroideae</taxon>
        <taxon>Papaver</taxon>
    </lineage>
</organism>
<comment type="function">
    <text evidence="1">Catalyzes the reduction of fatty acyl-CoA to fatty alcohols.</text>
</comment>